<keyword evidence="2" id="KW-1185">Reference proteome</keyword>
<dbReference type="EMBL" id="CAJVQC010055963">
    <property type="protein sequence ID" value="CAG8795910.1"/>
    <property type="molecule type" value="Genomic_DNA"/>
</dbReference>
<sequence>ILLHDPIKQHYKRSNDAFFTLSPTVAFIYFIYHKIFQNNLEIINLDVDNRWDKFSESPAAKSILKSVEFVKYIWNYFYIEIPSIIHDYRTYKGER</sequence>
<organism evidence="1 2">
    <name type="scientific">Racocetra persica</name>
    <dbReference type="NCBI Taxonomy" id="160502"/>
    <lineage>
        <taxon>Eukaryota</taxon>
        <taxon>Fungi</taxon>
        <taxon>Fungi incertae sedis</taxon>
        <taxon>Mucoromycota</taxon>
        <taxon>Glomeromycotina</taxon>
        <taxon>Glomeromycetes</taxon>
        <taxon>Diversisporales</taxon>
        <taxon>Gigasporaceae</taxon>
        <taxon>Racocetra</taxon>
    </lineage>
</organism>
<accession>A0ACA9RJK5</accession>
<proteinExistence type="predicted"/>
<name>A0ACA9RJK5_9GLOM</name>
<protein>
    <submittedName>
        <fullName evidence="1">4609_t:CDS:1</fullName>
    </submittedName>
</protein>
<dbReference type="Proteomes" id="UP000789920">
    <property type="component" value="Unassembled WGS sequence"/>
</dbReference>
<feature type="non-terminal residue" evidence="1">
    <location>
        <position position="1"/>
    </location>
</feature>
<evidence type="ECO:0000313" key="2">
    <source>
        <dbReference type="Proteomes" id="UP000789920"/>
    </source>
</evidence>
<gene>
    <name evidence="1" type="ORF">RPERSI_LOCUS20056</name>
</gene>
<evidence type="ECO:0000313" key="1">
    <source>
        <dbReference type="EMBL" id="CAG8795910.1"/>
    </source>
</evidence>
<comment type="caution">
    <text evidence="1">The sequence shown here is derived from an EMBL/GenBank/DDBJ whole genome shotgun (WGS) entry which is preliminary data.</text>
</comment>
<reference evidence="1" key="1">
    <citation type="submission" date="2021-06" db="EMBL/GenBank/DDBJ databases">
        <authorList>
            <person name="Kallberg Y."/>
            <person name="Tangrot J."/>
            <person name="Rosling A."/>
        </authorList>
    </citation>
    <scope>NUCLEOTIDE SEQUENCE</scope>
    <source>
        <strain evidence="1">MA461A</strain>
    </source>
</reference>
<feature type="non-terminal residue" evidence="1">
    <location>
        <position position="95"/>
    </location>
</feature>